<name>A0AAW1ZBC5_CULAL</name>
<organism evidence="1 2">
    <name type="scientific">Culter alburnus</name>
    <name type="common">Topmouth culter</name>
    <dbReference type="NCBI Taxonomy" id="194366"/>
    <lineage>
        <taxon>Eukaryota</taxon>
        <taxon>Metazoa</taxon>
        <taxon>Chordata</taxon>
        <taxon>Craniata</taxon>
        <taxon>Vertebrata</taxon>
        <taxon>Euteleostomi</taxon>
        <taxon>Actinopterygii</taxon>
        <taxon>Neopterygii</taxon>
        <taxon>Teleostei</taxon>
        <taxon>Ostariophysi</taxon>
        <taxon>Cypriniformes</taxon>
        <taxon>Xenocyprididae</taxon>
        <taxon>Xenocypridinae</taxon>
        <taxon>Culter</taxon>
    </lineage>
</organism>
<comment type="caution">
    <text evidence="1">The sequence shown here is derived from an EMBL/GenBank/DDBJ whole genome shotgun (WGS) entry which is preliminary data.</text>
</comment>
<reference evidence="1 2" key="1">
    <citation type="submission" date="2024-05" db="EMBL/GenBank/DDBJ databases">
        <title>A high-quality chromosomal-level genome assembly of Topmouth culter (Culter alburnus).</title>
        <authorList>
            <person name="Zhao H."/>
        </authorList>
    </citation>
    <scope>NUCLEOTIDE SEQUENCE [LARGE SCALE GENOMIC DNA]</scope>
    <source>
        <strain evidence="1">CATC2023</strain>
        <tissue evidence="1">Muscle</tissue>
    </source>
</reference>
<protein>
    <submittedName>
        <fullName evidence="1">Uncharacterized protein</fullName>
    </submittedName>
</protein>
<feature type="non-terminal residue" evidence="1">
    <location>
        <position position="1"/>
    </location>
</feature>
<proteinExistence type="predicted"/>
<gene>
    <name evidence="1" type="ORF">ABG768_010751</name>
</gene>
<dbReference type="Proteomes" id="UP001479290">
    <property type="component" value="Unassembled WGS sequence"/>
</dbReference>
<sequence length="53" mass="5982">GAFTSPRHIVCCLAECCDFRLGEPDREEGFYPGSFRDLQQHAPAKPDFIPRLS</sequence>
<keyword evidence="2" id="KW-1185">Reference proteome</keyword>
<dbReference type="EMBL" id="JAWDJR010000018">
    <property type="protein sequence ID" value="KAK9958641.1"/>
    <property type="molecule type" value="Genomic_DNA"/>
</dbReference>
<evidence type="ECO:0000313" key="1">
    <source>
        <dbReference type="EMBL" id="KAK9958641.1"/>
    </source>
</evidence>
<accession>A0AAW1ZBC5</accession>
<evidence type="ECO:0000313" key="2">
    <source>
        <dbReference type="Proteomes" id="UP001479290"/>
    </source>
</evidence>
<dbReference type="AlphaFoldDB" id="A0AAW1ZBC5"/>